<keyword evidence="4" id="KW-1185">Reference proteome</keyword>
<accession>D3SPZ3</accession>
<dbReference type="SMART" id="SM00226">
    <property type="entry name" value="LMWPc"/>
    <property type="match status" value="1"/>
</dbReference>
<dbReference type="EMBL" id="CP001931">
    <property type="protein sequence ID" value="ADC89230.1"/>
    <property type="molecule type" value="Genomic_DNA"/>
</dbReference>
<dbReference type="Pfam" id="PF01451">
    <property type="entry name" value="LMWPc"/>
    <property type="match status" value="1"/>
</dbReference>
<dbReference type="OrthoDB" id="14725at2"/>
<dbReference type="AlphaFoldDB" id="D3SPZ3"/>
<gene>
    <name evidence="3" type="ordered locus">Thal_0596</name>
</gene>
<dbReference type="eggNOG" id="COG0394">
    <property type="taxonomic scope" value="Bacteria"/>
</dbReference>
<keyword evidence="1" id="KW-0059">Arsenical resistance</keyword>
<evidence type="ECO:0000313" key="4">
    <source>
        <dbReference type="Proteomes" id="UP000002043"/>
    </source>
</evidence>
<dbReference type="InterPro" id="IPR023485">
    <property type="entry name" value="Ptyr_pPase"/>
</dbReference>
<evidence type="ECO:0000256" key="1">
    <source>
        <dbReference type="ARBA" id="ARBA00022849"/>
    </source>
</evidence>
<dbReference type="STRING" id="638303.Thal_0596"/>
<protein>
    <submittedName>
        <fullName evidence="3">Protein-tyrosine phosphatase, low molecular weight</fullName>
    </submittedName>
</protein>
<dbReference type="PANTHER" id="PTHR43428:SF1">
    <property type="entry name" value="ARSENATE REDUCTASE"/>
    <property type="match status" value="1"/>
</dbReference>
<proteinExistence type="predicted"/>
<dbReference type="Gene3D" id="3.40.50.2300">
    <property type="match status" value="1"/>
</dbReference>
<dbReference type="HOGENOM" id="CLU_071415_3_3_0"/>
<evidence type="ECO:0000259" key="2">
    <source>
        <dbReference type="SMART" id="SM00226"/>
    </source>
</evidence>
<dbReference type="KEGG" id="tal:Thal_0596"/>
<dbReference type="InterPro" id="IPR036196">
    <property type="entry name" value="Ptyr_pPase_sf"/>
</dbReference>
<reference evidence="4" key="1">
    <citation type="journal article" date="2010" name="Stand. Genomic Sci.">
        <title>Complete genome sequence of Thermocrinis albus type strain (HI 11/12T).</title>
        <authorList>
            <person name="Wirth R."/>
            <person name="Sikorski J."/>
            <person name="Brambilla E."/>
            <person name="Misra M."/>
            <person name="Lapidus A."/>
            <person name="Copeland A."/>
            <person name="Nolan M."/>
            <person name="Lucas S."/>
            <person name="Chen F."/>
            <person name="Tice H."/>
            <person name="Cheng J.F."/>
            <person name="Han C."/>
            <person name="Detter J.C."/>
            <person name="Tapia R."/>
            <person name="Bruce D."/>
            <person name="Goodwin L."/>
            <person name="Pitluck S."/>
            <person name="Pati A."/>
            <person name="Anderson I."/>
            <person name="Ivanova N."/>
            <person name="Mavromatis K."/>
            <person name="Mikhailova N."/>
            <person name="Chen A."/>
            <person name="Palaniappan K."/>
            <person name="Bilek Y."/>
            <person name="Hader T."/>
            <person name="Land M."/>
            <person name="Hauser L."/>
            <person name="Chang Y.J."/>
            <person name="Jeffries C.D."/>
            <person name="Tindall B.J."/>
            <person name="Rohde M."/>
            <person name="Goker M."/>
            <person name="Bristow J."/>
            <person name="Eisen J.A."/>
            <person name="Markowitz V."/>
            <person name="Hugenholtz P."/>
            <person name="Kyrpides N.C."/>
            <person name="Klenk H.P."/>
        </authorList>
    </citation>
    <scope>NUCLEOTIDE SEQUENCE [LARGE SCALE GENOMIC DNA]</scope>
    <source>
        <strain evidence="4">DSM 14484 / JCM 11386 / HI 11/12</strain>
    </source>
</reference>
<organism evidence="3 4">
    <name type="scientific">Thermocrinis albus (strain DSM 14484 / JCM 11386 / HI 11/12)</name>
    <dbReference type="NCBI Taxonomy" id="638303"/>
    <lineage>
        <taxon>Bacteria</taxon>
        <taxon>Pseudomonadati</taxon>
        <taxon>Aquificota</taxon>
        <taxon>Aquificia</taxon>
        <taxon>Aquificales</taxon>
        <taxon>Aquificaceae</taxon>
        <taxon>Thermocrinis</taxon>
    </lineage>
</organism>
<dbReference type="GO" id="GO:0046685">
    <property type="term" value="P:response to arsenic-containing substance"/>
    <property type="evidence" value="ECO:0007669"/>
    <property type="project" value="UniProtKB-KW"/>
</dbReference>
<feature type="domain" description="Phosphotyrosine protein phosphatase I" evidence="2">
    <location>
        <begin position="1"/>
        <end position="132"/>
    </location>
</feature>
<evidence type="ECO:0000313" key="3">
    <source>
        <dbReference type="EMBL" id="ADC89230.1"/>
    </source>
</evidence>
<dbReference type="PANTHER" id="PTHR43428">
    <property type="entry name" value="ARSENATE REDUCTASE"/>
    <property type="match status" value="1"/>
</dbReference>
<name>D3SPZ3_THEAH</name>
<dbReference type="RefSeq" id="WP_012991637.1">
    <property type="nucleotide sequence ID" value="NC_013894.1"/>
</dbReference>
<dbReference type="SUPFAM" id="SSF52788">
    <property type="entry name" value="Phosphotyrosine protein phosphatases I"/>
    <property type="match status" value="1"/>
</dbReference>
<sequence>MKLAFVSTKGVVRGAMAKAITSKMARLALLSMDIYLAGTEPAEEVPPKVLQVLKEKEYPTENLVPIPISQLPYDDLDILITLSPEARDRCPYSPAHKRREHWVIEEASPEDVTELRKLRDKLETAVKELLKIK</sequence>
<dbReference type="Proteomes" id="UP000002043">
    <property type="component" value="Chromosome"/>
</dbReference>